<gene>
    <name evidence="3" type="ORF">J4E00_08290</name>
</gene>
<feature type="domain" description="DUF7638" evidence="1">
    <location>
        <begin position="18"/>
        <end position="119"/>
    </location>
</feature>
<feature type="domain" description="DUF7639" evidence="2">
    <location>
        <begin position="263"/>
        <end position="324"/>
    </location>
</feature>
<evidence type="ECO:0000313" key="4">
    <source>
        <dbReference type="Proteomes" id="UP000664369"/>
    </source>
</evidence>
<proteinExistence type="predicted"/>
<dbReference type="Proteomes" id="UP000664369">
    <property type="component" value="Unassembled WGS sequence"/>
</dbReference>
<dbReference type="InterPro" id="IPR056056">
    <property type="entry name" value="DUF7639"/>
</dbReference>
<organism evidence="3 4">
    <name type="scientific">Hymenobacter negativus</name>
    <dbReference type="NCBI Taxonomy" id="2795026"/>
    <lineage>
        <taxon>Bacteria</taxon>
        <taxon>Pseudomonadati</taxon>
        <taxon>Bacteroidota</taxon>
        <taxon>Cytophagia</taxon>
        <taxon>Cytophagales</taxon>
        <taxon>Hymenobacteraceae</taxon>
        <taxon>Hymenobacter</taxon>
    </lineage>
</organism>
<dbReference type="RefSeq" id="WP_208174674.1">
    <property type="nucleotide sequence ID" value="NZ_JAGETZ010000003.1"/>
</dbReference>
<name>A0ABS3QCS9_9BACT</name>
<evidence type="ECO:0000259" key="1">
    <source>
        <dbReference type="Pfam" id="PF24644"/>
    </source>
</evidence>
<protein>
    <submittedName>
        <fullName evidence="3">Uncharacterized protein</fullName>
    </submittedName>
</protein>
<dbReference type="Pfam" id="PF24645">
    <property type="entry name" value="DUF7639"/>
    <property type="match status" value="1"/>
</dbReference>
<keyword evidence="4" id="KW-1185">Reference proteome</keyword>
<evidence type="ECO:0000259" key="2">
    <source>
        <dbReference type="Pfam" id="PF24645"/>
    </source>
</evidence>
<feature type="domain" description="DUF7638" evidence="1">
    <location>
        <begin position="152"/>
        <end position="260"/>
    </location>
</feature>
<dbReference type="InterPro" id="IPR056055">
    <property type="entry name" value="DUF7638"/>
</dbReference>
<evidence type="ECO:0000313" key="3">
    <source>
        <dbReference type="EMBL" id="MBO2009049.1"/>
    </source>
</evidence>
<dbReference type="EMBL" id="JAGETZ010000003">
    <property type="protein sequence ID" value="MBO2009049.1"/>
    <property type="molecule type" value="Genomic_DNA"/>
</dbReference>
<dbReference type="Pfam" id="PF24644">
    <property type="entry name" value="DUF7638"/>
    <property type="match status" value="2"/>
</dbReference>
<accession>A0ABS3QCS9</accession>
<comment type="caution">
    <text evidence="3">The sequence shown here is derived from an EMBL/GenBank/DDBJ whole genome shotgun (WGS) entry which is preliminary data.</text>
</comment>
<reference evidence="3 4" key="1">
    <citation type="submission" date="2021-03" db="EMBL/GenBank/DDBJ databases">
        <authorList>
            <person name="Kim M.K."/>
        </authorList>
    </citation>
    <scope>NUCLEOTIDE SEQUENCE [LARGE SCALE GENOMIC DNA]</scope>
    <source>
        <strain evidence="3 4">BT442</strain>
    </source>
</reference>
<sequence>MSFNLFKRKASNMIKPSTRVFRVQTIEGVAIPAIIHNGSYFLVDIDVYENGRVSCWNFEDFEYFKKDVNKGWVSLSIPDGESISIHGLGSWEIQHGDWLFNKNSFIEYVQEIIRELNPKLENIYHYSQKVINGTRIGESGNGTVYKELKRYPNDPFPEKVNGDSINLFQKKDNSYYLIRVSAFADSSILISRVEAPYYLGLADFEELIERGEIVSEIPTNSAVYIHGLGSFIATEASFSIAIENKLLEIKDFIRELNGQPSAINMCRQDYENYLANPTIANVQRLKTSYEHVPDHLRMYVGDMDTKDVAVRMIIYGGQEIENWSHYQVAKSLGEELPTIAVPKPNNEADND</sequence>